<keyword evidence="3" id="KW-1185">Reference proteome</keyword>
<dbReference type="Proteomes" id="UP000037035">
    <property type="component" value="Unassembled WGS sequence"/>
</dbReference>
<evidence type="ECO:0000313" key="3">
    <source>
        <dbReference type="Proteomes" id="UP000037035"/>
    </source>
</evidence>
<accession>A0A0L6V815</accession>
<name>A0A0L6V815_9BASI</name>
<dbReference type="EMBL" id="LAVV01007219">
    <property type="protein sequence ID" value="KNZ56682.1"/>
    <property type="molecule type" value="Genomic_DNA"/>
</dbReference>
<evidence type="ECO:0000256" key="1">
    <source>
        <dbReference type="SAM" id="Phobius"/>
    </source>
</evidence>
<reference evidence="2 3" key="1">
    <citation type="submission" date="2015-08" db="EMBL/GenBank/DDBJ databases">
        <title>Next Generation Sequencing and Analysis of the Genome of Puccinia sorghi L Schw, the Causal Agent of Maize Common Rust.</title>
        <authorList>
            <person name="Rochi L."/>
            <person name="Burguener G."/>
            <person name="Darino M."/>
            <person name="Turjanski A."/>
            <person name="Kreff E."/>
            <person name="Dieguez M.J."/>
            <person name="Sacco F."/>
        </authorList>
    </citation>
    <scope>NUCLEOTIDE SEQUENCE [LARGE SCALE GENOMIC DNA]</scope>
    <source>
        <strain evidence="2 3">RO10H11247</strain>
    </source>
</reference>
<organism evidence="2 3">
    <name type="scientific">Puccinia sorghi</name>
    <dbReference type="NCBI Taxonomy" id="27349"/>
    <lineage>
        <taxon>Eukaryota</taxon>
        <taxon>Fungi</taxon>
        <taxon>Dikarya</taxon>
        <taxon>Basidiomycota</taxon>
        <taxon>Pucciniomycotina</taxon>
        <taxon>Pucciniomycetes</taxon>
        <taxon>Pucciniales</taxon>
        <taxon>Pucciniaceae</taxon>
        <taxon>Puccinia</taxon>
    </lineage>
</organism>
<keyword evidence="1" id="KW-0472">Membrane</keyword>
<feature type="transmembrane region" description="Helical" evidence="1">
    <location>
        <begin position="144"/>
        <end position="171"/>
    </location>
</feature>
<gene>
    <name evidence="2" type="ORF">VP01_2344g1</name>
</gene>
<feature type="transmembrane region" description="Helical" evidence="1">
    <location>
        <begin position="84"/>
        <end position="112"/>
    </location>
</feature>
<keyword evidence="1" id="KW-1133">Transmembrane helix</keyword>
<dbReference type="AlphaFoldDB" id="A0A0L6V815"/>
<proteinExistence type="predicted"/>
<comment type="caution">
    <text evidence="2">The sequence shown here is derived from an EMBL/GenBank/DDBJ whole genome shotgun (WGS) entry which is preliminary data.</text>
</comment>
<evidence type="ECO:0000313" key="2">
    <source>
        <dbReference type="EMBL" id="KNZ56682.1"/>
    </source>
</evidence>
<dbReference type="VEuPathDB" id="FungiDB:VP01_2344g1"/>
<keyword evidence="1" id="KW-0812">Transmembrane</keyword>
<sequence>MTLRLADFQSGRVHHKYETEVQKYFDLQNLGVPGFSVILCSFSLSPCQMNSCKKCSQSSVNFLSLTCHTLCKDTYSKLILISPLLLILLNSTLPSLLLSSSPFLFLLLYLIINHQIIKIHYPPGQIFLTIQCFLNLTDPFLWSIFILFFFSFLILFIIISFHFLISLILVFTGHTSHLQTATHCDFFPNQQPHYDIFIHGSLNQWSLLLVSREGTPPQPLWIHLKRHPIFVSCVGIHVNLLDVSPFFTSQWKCFLERCLKTGWIVHIMWNFEFVVLKCVSGIIDSVRGNLLKYLNFGKLFSSFIREGNSDFMFYSFTQGRSNNLGSDSVTPQEFWKSLNEYSGQTMMMEGDIQ</sequence>
<protein>
    <submittedName>
        <fullName evidence="2">Uncharacterized protein</fullName>
    </submittedName>
</protein>